<dbReference type="OrthoDB" id="9798842at2"/>
<evidence type="ECO:0000256" key="2">
    <source>
        <dbReference type="ARBA" id="ARBA00023186"/>
    </source>
</evidence>
<evidence type="ECO:0000313" key="4">
    <source>
        <dbReference type="EMBL" id="PWR22551.1"/>
    </source>
</evidence>
<evidence type="ECO:0000313" key="5">
    <source>
        <dbReference type="Proteomes" id="UP000245461"/>
    </source>
</evidence>
<dbReference type="PANTHER" id="PTHR33643">
    <property type="entry name" value="UREASE ACCESSORY PROTEIN D"/>
    <property type="match status" value="1"/>
</dbReference>
<dbReference type="HAMAP" id="MF_01384">
    <property type="entry name" value="UreD"/>
    <property type="match status" value="1"/>
</dbReference>
<dbReference type="RefSeq" id="WP_109905973.1">
    <property type="nucleotide sequence ID" value="NZ_QGLE01000006.1"/>
</dbReference>
<keyword evidence="3" id="KW-0996">Nickel insertion</keyword>
<keyword evidence="5" id="KW-1185">Reference proteome</keyword>
<keyword evidence="3" id="KW-0963">Cytoplasm</keyword>
<accession>A0A317E7E5</accession>
<gene>
    <name evidence="3" type="primary">ureD</name>
    <name evidence="4" type="ORF">DKG74_11805</name>
</gene>
<evidence type="ECO:0000256" key="1">
    <source>
        <dbReference type="ARBA" id="ARBA00007177"/>
    </source>
</evidence>
<dbReference type="GO" id="GO:0016151">
    <property type="term" value="F:nickel cation binding"/>
    <property type="evidence" value="ECO:0007669"/>
    <property type="project" value="UniProtKB-UniRule"/>
</dbReference>
<comment type="function">
    <text evidence="3">Required for maturation of urease via the functional incorporation of the urease nickel metallocenter.</text>
</comment>
<name>A0A317E7E5_9PROT</name>
<comment type="caution">
    <text evidence="4">The sequence shown here is derived from an EMBL/GenBank/DDBJ whole genome shotgun (WGS) entry which is preliminary data.</text>
</comment>
<dbReference type="Proteomes" id="UP000245461">
    <property type="component" value="Unassembled WGS sequence"/>
</dbReference>
<organism evidence="4 5">
    <name type="scientific">Zavarzinia aquatilis</name>
    <dbReference type="NCBI Taxonomy" id="2211142"/>
    <lineage>
        <taxon>Bacteria</taxon>
        <taxon>Pseudomonadati</taxon>
        <taxon>Pseudomonadota</taxon>
        <taxon>Alphaproteobacteria</taxon>
        <taxon>Rhodospirillales</taxon>
        <taxon>Zavarziniaceae</taxon>
        <taxon>Zavarzinia</taxon>
    </lineage>
</organism>
<comment type="subunit">
    <text evidence="3">UreD, UreF and UreG form a complex that acts as a GTP-hydrolysis-dependent molecular chaperone, activating the urease apoprotein by helping to assemble the nickel containing metallocenter of UreC. The UreE protein probably delivers the nickel.</text>
</comment>
<dbReference type="AlphaFoldDB" id="A0A317E7E5"/>
<sequence>MKPRFAATSWSEPPSAAPLARAEGRLELSFRRRGEATVLDHLYQQGCAKARFPRRETGAHMTAVTLNTAGGLTGGDRLSTRVDWGPGTSATVASQAAERAYRAIGGVPARQETRLSVGEGAFAEWLPQETILFDDCDLARDLCIDMAPDAAFLGLEQVVFGRTARGESVSRGRFRDAWRLSRGGRLIYADVLSLEGDMQGRLDRLAAAQGCRASASIVGAGGGLAGRLDDVRNALGNFTLWGASAFDDMILIRCLGQTGADLRRMVLAALAPLRGARPIPRVWQI</sequence>
<dbReference type="EMBL" id="QGLE01000006">
    <property type="protein sequence ID" value="PWR22551.1"/>
    <property type="molecule type" value="Genomic_DNA"/>
</dbReference>
<proteinExistence type="inferred from homology"/>
<protein>
    <recommendedName>
        <fullName evidence="3">Urease accessory protein UreD</fullName>
    </recommendedName>
</protein>
<reference evidence="4 5" key="1">
    <citation type="submission" date="2018-05" db="EMBL/GenBank/DDBJ databases">
        <title>Zavarzinia sp. HR-AS.</title>
        <authorList>
            <person name="Lee Y."/>
            <person name="Jeon C.O."/>
        </authorList>
    </citation>
    <scope>NUCLEOTIDE SEQUENCE [LARGE SCALE GENOMIC DNA]</scope>
    <source>
        <strain evidence="4 5">HR-AS</strain>
    </source>
</reference>
<keyword evidence="2 3" id="KW-0143">Chaperone</keyword>
<dbReference type="InterPro" id="IPR002669">
    <property type="entry name" value="UreD"/>
</dbReference>
<evidence type="ECO:0000256" key="3">
    <source>
        <dbReference type="HAMAP-Rule" id="MF_01384"/>
    </source>
</evidence>
<dbReference type="PANTHER" id="PTHR33643:SF1">
    <property type="entry name" value="UREASE ACCESSORY PROTEIN D"/>
    <property type="match status" value="1"/>
</dbReference>
<dbReference type="Pfam" id="PF01774">
    <property type="entry name" value="UreD"/>
    <property type="match status" value="1"/>
</dbReference>
<dbReference type="GO" id="GO:0005737">
    <property type="term" value="C:cytoplasm"/>
    <property type="evidence" value="ECO:0007669"/>
    <property type="project" value="UniProtKB-SubCell"/>
</dbReference>
<comment type="similarity">
    <text evidence="1 3">Belongs to the UreD family.</text>
</comment>
<comment type="subcellular location">
    <subcellularLocation>
        <location evidence="3">Cytoplasm</location>
    </subcellularLocation>
</comment>